<evidence type="ECO:0000313" key="2">
    <source>
        <dbReference type="EMBL" id="TWU07775.1"/>
    </source>
</evidence>
<dbReference type="Proteomes" id="UP000320176">
    <property type="component" value="Unassembled WGS sequence"/>
</dbReference>
<dbReference type="InterPro" id="IPR043502">
    <property type="entry name" value="DNA/RNA_pol_sf"/>
</dbReference>
<evidence type="ECO:0000259" key="1">
    <source>
        <dbReference type="Pfam" id="PF00078"/>
    </source>
</evidence>
<comment type="caution">
    <text evidence="2">The sequence shown here is derived from an EMBL/GenBank/DDBJ whole genome shotgun (WGS) entry which is preliminary data.</text>
</comment>
<dbReference type="EMBL" id="SJPN01000001">
    <property type="protein sequence ID" value="TWU07775.1"/>
    <property type="molecule type" value="Genomic_DNA"/>
</dbReference>
<dbReference type="InterPro" id="IPR000477">
    <property type="entry name" value="RT_dom"/>
</dbReference>
<evidence type="ECO:0000313" key="3">
    <source>
        <dbReference type="Proteomes" id="UP000320176"/>
    </source>
</evidence>
<keyword evidence="2" id="KW-0695">RNA-directed DNA polymerase</keyword>
<reference evidence="2 3" key="1">
    <citation type="submission" date="2019-02" db="EMBL/GenBank/DDBJ databases">
        <title>Deep-cultivation of Planctomycetes and their phenomic and genomic characterization uncovers novel biology.</title>
        <authorList>
            <person name="Wiegand S."/>
            <person name="Jogler M."/>
            <person name="Boedeker C."/>
            <person name="Pinto D."/>
            <person name="Vollmers J."/>
            <person name="Rivas-Marin E."/>
            <person name="Kohn T."/>
            <person name="Peeters S.H."/>
            <person name="Heuer A."/>
            <person name="Rast P."/>
            <person name="Oberbeckmann S."/>
            <person name="Bunk B."/>
            <person name="Jeske O."/>
            <person name="Meyerdierks A."/>
            <person name="Storesund J.E."/>
            <person name="Kallscheuer N."/>
            <person name="Luecker S."/>
            <person name="Lage O.M."/>
            <person name="Pohl T."/>
            <person name="Merkel B.J."/>
            <person name="Hornburger P."/>
            <person name="Mueller R.-W."/>
            <person name="Bruemmer F."/>
            <person name="Labrenz M."/>
            <person name="Spormann A.M."/>
            <person name="Op Den Camp H."/>
            <person name="Overmann J."/>
            <person name="Amann R."/>
            <person name="Jetten M.S.M."/>
            <person name="Mascher T."/>
            <person name="Medema M.H."/>
            <person name="Devos D.P."/>
            <person name="Kaster A.-K."/>
            <person name="Ovreas L."/>
            <person name="Rohde M."/>
            <person name="Galperin M.Y."/>
            <person name="Jogler C."/>
        </authorList>
    </citation>
    <scope>NUCLEOTIDE SEQUENCE [LARGE SCALE GENOMIC DNA]</scope>
    <source>
        <strain evidence="2 3">Pla52n</strain>
    </source>
</reference>
<dbReference type="AlphaFoldDB" id="A0A5C6B666"/>
<accession>A0A5C6B666</accession>
<keyword evidence="2" id="KW-0548">Nucleotidyltransferase</keyword>
<sequence length="188" mass="20880">MSYKEAVDSLGSPPASCRWKQARSLGISSRVGPFATGTRPVGRWGSIGLRCRSQSVGFTTGTRPVGVWSNRTNGNSYADDFVIFTKTEAAAQRVYASTERFLTDRLKLTVNHDKSNIRKTDGLDYVGYEFRGFGGQTRVSEKKLLAFKKRVCGMQQSPPSLFLVRSHAQQFGERTHCRSQQHAVGPKI</sequence>
<gene>
    <name evidence="2" type="ORF">Pla52n_03490</name>
</gene>
<dbReference type="Pfam" id="PF00078">
    <property type="entry name" value="RVT_1"/>
    <property type="match status" value="1"/>
</dbReference>
<organism evidence="2 3">
    <name type="scientific">Stieleria varia</name>
    <dbReference type="NCBI Taxonomy" id="2528005"/>
    <lineage>
        <taxon>Bacteria</taxon>
        <taxon>Pseudomonadati</taxon>
        <taxon>Planctomycetota</taxon>
        <taxon>Planctomycetia</taxon>
        <taxon>Pirellulales</taxon>
        <taxon>Pirellulaceae</taxon>
        <taxon>Stieleria</taxon>
    </lineage>
</organism>
<keyword evidence="2" id="KW-0808">Transferase</keyword>
<protein>
    <submittedName>
        <fullName evidence="2">Reverse transcriptase (RNA-dependent DNA polymerase)</fullName>
    </submittedName>
</protein>
<keyword evidence="3" id="KW-1185">Reference proteome</keyword>
<proteinExistence type="predicted"/>
<feature type="domain" description="Reverse transcriptase" evidence="1">
    <location>
        <begin position="75"/>
        <end position="130"/>
    </location>
</feature>
<name>A0A5C6B666_9BACT</name>
<dbReference type="GO" id="GO:0003964">
    <property type="term" value="F:RNA-directed DNA polymerase activity"/>
    <property type="evidence" value="ECO:0007669"/>
    <property type="project" value="UniProtKB-KW"/>
</dbReference>
<dbReference type="SUPFAM" id="SSF56672">
    <property type="entry name" value="DNA/RNA polymerases"/>
    <property type="match status" value="1"/>
</dbReference>